<keyword evidence="7" id="KW-0813">Transport</keyword>
<evidence type="ECO:0000313" key="9">
    <source>
        <dbReference type="Proteomes" id="UP000032360"/>
    </source>
</evidence>
<gene>
    <name evidence="8" type="primary">tatC2</name>
    <name evidence="7" type="synonym">tatC</name>
    <name evidence="8" type="ORF">AXFE_11540</name>
</gene>
<dbReference type="Pfam" id="PF00902">
    <property type="entry name" value="TatC"/>
    <property type="match status" value="1"/>
</dbReference>
<feature type="transmembrane region" description="Helical" evidence="7">
    <location>
        <begin position="78"/>
        <end position="103"/>
    </location>
</feature>
<dbReference type="PANTHER" id="PTHR30371:SF0">
    <property type="entry name" value="SEC-INDEPENDENT PROTEIN TRANSLOCASE PROTEIN TATC, CHLOROPLASTIC-RELATED"/>
    <property type="match status" value="1"/>
</dbReference>
<name>A0A0D8HJB1_9ACTN</name>
<feature type="transmembrane region" description="Helical" evidence="7">
    <location>
        <begin position="124"/>
        <end position="149"/>
    </location>
</feature>
<accession>A0A0D8HJB1</accession>
<dbReference type="RefSeq" id="WP_082058514.1">
    <property type="nucleotide sequence ID" value="NZ_JXYS01000026.1"/>
</dbReference>
<sequence length="328" mass="37710">MRRKKKPNPKTRTWQPKPVDERRPFIEHLHELRKRAIYVAISILTFGTLAYFVQQSIVNLLLRPARGQRFIYTSPGGGITFLFEVCVDVGLVLSLPVIVYQLLRFLEPLLDVQTRRLIFRSTMISAILGALGVAFGYQLGLPLALHFLGHQFTTTQIAPLFTISEYMSFVTIYLAGSALLFQLPLILVIINRIKPLSPRHLFRAERWVIAGAFIIAMLMAPTVNIIDQLVIAGPMIFAYQIGIGFVWWTNRKPHRPKHIQTLLEEDRAKQEKRRQQAVSNPSIPDARYNYRQARRPVVALQPARRQVVTDFDFVKRRPITIPRTLARP</sequence>
<keyword evidence="3 7" id="KW-0653">Protein transport</keyword>
<dbReference type="PANTHER" id="PTHR30371">
    <property type="entry name" value="SEC-INDEPENDENT PROTEIN TRANSLOCASE PROTEIN TATC"/>
    <property type="match status" value="1"/>
</dbReference>
<feature type="transmembrane region" description="Helical" evidence="7">
    <location>
        <begin position="229"/>
        <end position="248"/>
    </location>
</feature>
<dbReference type="GO" id="GO:0009977">
    <property type="term" value="F:proton motive force dependent protein transmembrane transporter activity"/>
    <property type="evidence" value="ECO:0007669"/>
    <property type="project" value="TreeGrafter"/>
</dbReference>
<keyword evidence="7" id="KW-1003">Cell membrane</keyword>
<dbReference type="GO" id="GO:0033281">
    <property type="term" value="C:TAT protein transport complex"/>
    <property type="evidence" value="ECO:0007669"/>
    <property type="project" value="UniProtKB-UniRule"/>
</dbReference>
<dbReference type="EMBL" id="JXYS01000026">
    <property type="protein sequence ID" value="KJF18055.1"/>
    <property type="molecule type" value="Genomic_DNA"/>
</dbReference>
<comment type="caution">
    <text evidence="8">The sequence shown here is derived from an EMBL/GenBank/DDBJ whole genome shotgun (WGS) entry which is preliminary data.</text>
</comment>
<keyword evidence="6 7" id="KW-0472">Membrane</keyword>
<evidence type="ECO:0000256" key="1">
    <source>
        <dbReference type="ARBA" id="ARBA00004141"/>
    </source>
</evidence>
<organism evidence="8 9">
    <name type="scientific">Acidithrix ferrooxidans</name>
    <dbReference type="NCBI Taxonomy" id="1280514"/>
    <lineage>
        <taxon>Bacteria</taxon>
        <taxon>Bacillati</taxon>
        <taxon>Actinomycetota</taxon>
        <taxon>Acidimicrobiia</taxon>
        <taxon>Acidimicrobiales</taxon>
        <taxon>Acidimicrobiaceae</taxon>
        <taxon>Acidithrix</taxon>
    </lineage>
</organism>
<feature type="transmembrane region" description="Helical" evidence="7">
    <location>
        <begin position="204"/>
        <end position="223"/>
    </location>
</feature>
<reference evidence="8 9" key="1">
    <citation type="submission" date="2015-01" db="EMBL/GenBank/DDBJ databases">
        <title>Draft genome of the acidophilic iron oxidizer Acidithrix ferrooxidans strain Py-F3.</title>
        <authorList>
            <person name="Poehlein A."/>
            <person name="Eisen S."/>
            <person name="Schloemann M."/>
            <person name="Johnson B.D."/>
            <person name="Daniel R."/>
            <person name="Muehling M."/>
        </authorList>
    </citation>
    <scope>NUCLEOTIDE SEQUENCE [LARGE SCALE GENOMIC DNA]</scope>
    <source>
        <strain evidence="8 9">Py-F3</strain>
    </source>
</reference>
<comment type="subunit">
    <text evidence="7">The Tat system comprises two distinct complexes: a TatABC complex, containing multiple copies of TatA, TatB and TatC subunits, and a separate TatA complex, containing only TatA subunits. Substrates initially bind to the TatABC complex, which probably triggers association of the separate TatA complex to form the active translocon.</text>
</comment>
<dbReference type="STRING" id="1280514.AXFE_11540"/>
<feature type="transmembrane region" description="Helical" evidence="7">
    <location>
        <begin position="36"/>
        <end position="58"/>
    </location>
</feature>
<dbReference type="Proteomes" id="UP000032360">
    <property type="component" value="Unassembled WGS sequence"/>
</dbReference>
<evidence type="ECO:0000256" key="4">
    <source>
        <dbReference type="ARBA" id="ARBA00022989"/>
    </source>
</evidence>
<evidence type="ECO:0000256" key="3">
    <source>
        <dbReference type="ARBA" id="ARBA00022927"/>
    </source>
</evidence>
<dbReference type="PRINTS" id="PR01840">
    <property type="entry name" value="TATCFAMILY"/>
</dbReference>
<dbReference type="AlphaFoldDB" id="A0A0D8HJB1"/>
<evidence type="ECO:0000256" key="6">
    <source>
        <dbReference type="ARBA" id="ARBA00023136"/>
    </source>
</evidence>
<dbReference type="GO" id="GO:0043953">
    <property type="term" value="P:protein transport by the Tat complex"/>
    <property type="evidence" value="ECO:0007669"/>
    <property type="project" value="UniProtKB-UniRule"/>
</dbReference>
<keyword evidence="5 7" id="KW-0811">Translocation</keyword>
<dbReference type="GO" id="GO:0065002">
    <property type="term" value="P:intracellular protein transmembrane transport"/>
    <property type="evidence" value="ECO:0007669"/>
    <property type="project" value="TreeGrafter"/>
</dbReference>
<evidence type="ECO:0000256" key="5">
    <source>
        <dbReference type="ARBA" id="ARBA00023010"/>
    </source>
</evidence>
<evidence type="ECO:0000256" key="7">
    <source>
        <dbReference type="HAMAP-Rule" id="MF_00902"/>
    </source>
</evidence>
<keyword evidence="2 7" id="KW-0812">Transmembrane</keyword>
<dbReference type="HAMAP" id="MF_00902">
    <property type="entry name" value="TatC"/>
    <property type="match status" value="1"/>
</dbReference>
<dbReference type="InterPro" id="IPR002033">
    <property type="entry name" value="TatC"/>
</dbReference>
<proteinExistence type="inferred from homology"/>
<comment type="similarity">
    <text evidence="7">Belongs to the TatC family.</text>
</comment>
<protein>
    <recommendedName>
        <fullName evidence="7">Sec-independent protein translocase protein TatC</fullName>
    </recommendedName>
</protein>
<evidence type="ECO:0000313" key="8">
    <source>
        <dbReference type="EMBL" id="KJF18055.1"/>
    </source>
</evidence>
<keyword evidence="4 7" id="KW-1133">Transmembrane helix</keyword>
<feature type="transmembrane region" description="Helical" evidence="7">
    <location>
        <begin position="169"/>
        <end position="192"/>
    </location>
</feature>
<dbReference type="OrthoDB" id="9777044at2"/>
<comment type="function">
    <text evidence="7">Part of the twin-arginine translocation (Tat) system that transports large folded proteins containing a characteristic twin-arginine motif in their signal peptide across membranes. Together with TatB, TatC is part of a receptor directly interacting with Tat signal peptides.</text>
</comment>
<keyword evidence="9" id="KW-1185">Reference proteome</keyword>
<evidence type="ECO:0000256" key="2">
    <source>
        <dbReference type="ARBA" id="ARBA00022692"/>
    </source>
</evidence>
<comment type="subcellular location">
    <subcellularLocation>
        <location evidence="7">Cell membrane</location>
        <topology evidence="7">Multi-pass membrane protein</topology>
    </subcellularLocation>
    <subcellularLocation>
        <location evidence="1">Membrane</location>
        <topology evidence="1">Multi-pass membrane protein</topology>
    </subcellularLocation>
</comment>